<sequence length="75" mass="8897">SQPNFRENFIHTETVSSELSDWVPTPHKLRLALLEFSKKLHICLYMNSPSAHIRSERFTRQFKRFLYSTSLTVLD</sequence>
<organism evidence="1">
    <name type="scientific">Oikopleura dioica</name>
    <name type="common">Tunicate</name>
    <dbReference type="NCBI Taxonomy" id="34765"/>
    <lineage>
        <taxon>Eukaryota</taxon>
        <taxon>Metazoa</taxon>
        <taxon>Chordata</taxon>
        <taxon>Tunicata</taxon>
        <taxon>Appendicularia</taxon>
        <taxon>Copelata</taxon>
        <taxon>Oikopleuridae</taxon>
        <taxon>Oikopleura</taxon>
    </lineage>
</organism>
<dbReference type="AlphaFoldDB" id="E4Z6H9"/>
<name>E4Z6H9_OIKDI</name>
<evidence type="ECO:0000313" key="1">
    <source>
        <dbReference type="EMBL" id="CBY43307.1"/>
    </source>
</evidence>
<protein>
    <submittedName>
        <fullName evidence="1">Uncharacterized protein</fullName>
    </submittedName>
</protein>
<gene>
    <name evidence="1" type="ORF">GSOID_T00027894001</name>
</gene>
<proteinExistence type="predicted"/>
<feature type="non-terminal residue" evidence="1">
    <location>
        <position position="1"/>
    </location>
</feature>
<accession>E4Z6H9</accession>
<dbReference type="EMBL" id="FN658087">
    <property type="protein sequence ID" value="CBY43307.1"/>
    <property type="molecule type" value="Genomic_DNA"/>
</dbReference>
<dbReference type="Proteomes" id="UP000011014">
    <property type="component" value="Unassembled WGS sequence"/>
</dbReference>
<reference evidence="1" key="1">
    <citation type="journal article" date="2010" name="Science">
        <title>Plasticity of animal genome architecture unmasked by rapid evolution of a pelagic tunicate.</title>
        <authorList>
            <person name="Denoeud F."/>
            <person name="Henriet S."/>
            <person name="Mungpakdee S."/>
            <person name="Aury J.M."/>
            <person name="Da Silva C."/>
            <person name="Brinkmann H."/>
            <person name="Mikhaleva J."/>
            <person name="Olsen L.C."/>
            <person name="Jubin C."/>
            <person name="Canestro C."/>
            <person name="Bouquet J.M."/>
            <person name="Danks G."/>
            <person name="Poulain J."/>
            <person name="Campsteijn C."/>
            <person name="Adamski M."/>
            <person name="Cross I."/>
            <person name="Yadetie F."/>
            <person name="Muffato M."/>
            <person name="Louis A."/>
            <person name="Butcher S."/>
            <person name="Tsagkogeorga G."/>
            <person name="Konrad A."/>
            <person name="Singh S."/>
            <person name="Jensen M.F."/>
            <person name="Cong E.H."/>
            <person name="Eikeseth-Otteraa H."/>
            <person name="Noel B."/>
            <person name="Anthouard V."/>
            <person name="Porcel B.M."/>
            <person name="Kachouri-Lafond R."/>
            <person name="Nishino A."/>
            <person name="Ugolini M."/>
            <person name="Chourrout P."/>
            <person name="Nishida H."/>
            <person name="Aasland R."/>
            <person name="Huzurbazar S."/>
            <person name="Westhof E."/>
            <person name="Delsuc F."/>
            <person name="Lehrach H."/>
            <person name="Reinhardt R."/>
            <person name="Weissenbach J."/>
            <person name="Roy S.W."/>
            <person name="Artiguenave F."/>
            <person name="Postlethwait J.H."/>
            <person name="Manak J.R."/>
            <person name="Thompson E.M."/>
            <person name="Jaillon O."/>
            <person name="Du Pasquier L."/>
            <person name="Boudinot P."/>
            <person name="Liberles D.A."/>
            <person name="Volff J.N."/>
            <person name="Philippe H."/>
            <person name="Lenhard B."/>
            <person name="Roest Crollius H."/>
            <person name="Wincker P."/>
            <person name="Chourrout D."/>
        </authorList>
    </citation>
    <scope>NUCLEOTIDE SEQUENCE [LARGE SCALE GENOMIC DNA]</scope>
</reference>